<sequence length="296" mass="34658">MNNLKKRRESVATVCRKTTKFLTSNTANLLKKVPNTRKYRLLARLVEDNEGNEEREFNKNEEEKDKDSDQDLGDRELDYYLGVRKEETFWRDLAGREQIRKDFLLNHCGVSEEDYDKLYSKPTTRKESFKQPKLKQVPFKITRKKHRRSGSVEGESWREKGGIFKLFSNRRDSETTSDSYSECDSSDEEENNDMLKNDEDDRIWRMVAHFNDNIESYEGVRIKEVSEGRPCDNCPELCPGFISHPWSVTILQARAAIKFEWNCNTTEHIETKMTASYQADVEPKSFGPAIRPIEVT</sequence>
<dbReference type="Proteomes" id="UP000053240">
    <property type="component" value="Unassembled WGS sequence"/>
</dbReference>
<evidence type="ECO:0000313" key="2">
    <source>
        <dbReference type="EMBL" id="KPJ14902.1"/>
    </source>
</evidence>
<dbReference type="InParanoid" id="A0A194RBA8"/>
<name>A0A194RBA8_PAPMA</name>
<protein>
    <submittedName>
        <fullName evidence="2">Uncharacterized protein</fullName>
    </submittedName>
</protein>
<gene>
    <name evidence="2" type="ORF">RR48_06824</name>
</gene>
<feature type="compositionally biased region" description="Basic and acidic residues" evidence="1">
    <location>
        <begin position="52"/>
        <end position="71"/>
    </location>
</feature>
<accession>A0A194RBA8</accession>
<organism evidence="2 3">
    <name type="scientific">Papilio machaon</name>
    <name type="common">Old World swallowtail butterfly</name>
    <dbReference type="NCBI Taxonomy" id="76193"/>
    <lineage>
        <taxon>Eukaryota</taxon>
        <taxon>Metazoa</taxon>
        <taxon>Ecdysozoa</taxon>
        <taxon>Arthropoda</taxon>
        <taxon>Hexapoda</taxon>
        <taxon>Insecta</taxon>
        <taxon>Pterygota</taxon>
        <taxon>Neoptera</taxon>
        <taxon>Endopterygota</taxon>
        <taxon>Lepidoptera</taxon>
        <taxon>Glossata</taxon>
        <taxon>Ditrysia</taxon>
        <taxon>Papilionoidea</taxon>
        <taxon>Papilionidae</taxon>
        <taxon>Papilioninae</taxon>
        <taxon>Papilio</taxon>
    </lineage>
</organism>
<evidence type="ECO:0000313" key="3">
    <source>
        <dbReference type="Proteomes" id="UP000053240"/>
    </source>
</evidence>
<feature type="region of interest" description="Disordered" evidence="1">
    <location>
        <begin position="51"/>
        <end position="71"/>
    </location>
</feature>
<evidence type="ECO:0000256" key="1">
    <source>
        <dbReference type="SAM" id="MobiDB-lite"/>
    </source>
</evidence>
<reference evidence="2 3" key="1">
    <citation type="journal article" date="2015" name="Nat. Commun.">
        <title>Outbred genome sequencing and CRISPR/Cas9 gene editing in butterflies.</title>
        <authorList>
            <person name="Li X."/>
            <person name="Fan D."/>
            <person name="Zhang W."/>
            <person name="Liu G."/>
            <person name="Zhang L."/>
            <person name="Zhao L."/>
            <person name="Fang X."/>
            <person name="Chen L."/>
            <person name="Dong Y."/>
            <person name="Chen Y."/>
            <person name="Ding Y."/>
            <person name="Zhao R."/>
            <person name="Feng M."/>
            <person name="Zhu Y."/>
            <person name="Feng Y."/>
            <person name="Jiang X."/>
            <person name="Zhu D."/>
            <person name="Xiang H."/>
            <person name="Feng X."/>
            <person name="Li S."/>
            <person name="Wang J."/>
            <person name="Zhang G."/>
            <person name="Kronforst M.R."/>
            <person name="Wang W."/>
        </authorList>
    </citation>
    <scope>NUCLEOTIDE SEQUENCE [LARGE SCALE GENOMIC DNA]</scope>
    <source>
        <strain evidence="2">Ya'a_city_454_Pm</strain>
        <tissue evidence="2">Whole body</tissue>
    </source>
</reference>
<dbReference type="AlphaFoldDB" id="A0A194RBA8"/>
<feature type="region of interest" description="Disordered" evidence="1">
    <location>
        <begin position="173"/>
        <end position="197"/>
    </location>
</feature>
<proteinExistence type="predicted"/>
<dbReference type="EMBL" id="KQ460416">
    <property type="protein sequence ID" value="KPJ14902.1"/>
    <property type="molecule type" value="Genomic_DNA"/>
</dbReference>
<keyword evidence="3" id="KW-1185">Reference proteome</keyword>